<dbReference type="NCBIfam" id="NF011616">
    <property type="entry name" value="PRK15042.1"/>
    <property type="match status" value="1"/>
</dbReference>
<sequence>MNVMSNEELIKIITNEVVKKLQSQGDSHEEIANSKLDTLNSKLELIEVGVAKPGTRRDEVVIAVAPAFGIYQTKTIVDIPHNEVLSEIMAGIEEEGVTSRVIRVTRTSDVCFMAHDAAVLSGSGIGIGIQSKGTTVIHQKDLEMLENLELFPQAPLITRETFRAIGKNAAKYAKGESPDPVPTLNDQMARPKYQAKAAVLHIKETQHVVPNAKPMQLKVVFK</sequence>
<dbReference type="RefSeq" id="WP_071611877.1">
    <property type="nucleotide sequence ID" value="NZ_CP015756.1"/>
</dbReference>
<dbReference type="InterPro" id="IPR010254">
    <property type="entry name" value="B12-dep_deHydtase_bsu"/>
</dbReference>
<dbReference type="PIRSF" id="PIRSF018506">
    <property type="entry name" value="Prpndl_dhdrts_md"/>
    <property type="match status" value="1"/>
</dbReference>
<dbReference type="SUPFAM" id="SSF52968">
    <property type="entry name" value="B12-dependent dehydatase associated subunit"/>
    <property type="match status" value="1"/>
</dbReference>
<proteinExistence type="predicted"/>
<gene>
    <name evidence="1" type="primary">pduD</name>
    <name evidence="1" type="ORF">A7L45_05635</name>
</gene>
<evidence type="ECO:0000313" key="2">
    <source>
        <dbReference type="Proteomes" id="UP000182569"/>
    </source>
</evidence>
<dbReference type="STRING" id="1552.A7L45_05635"/>
<reference evidence="2" key="1">
    <citation type="journal article" date="2016" name="Front. Microbiol.">
        <title>Complete Genome Sequence of Clostridium estertheticum DSM 8809, a Microbe Identified in Spoiled Vacuum Packed Beef.</title>
        <authorList>
            <person name="Yu Z."/>
            <person name="Gunn L."/>
            <person name="Brennan E."/>
            <person name="Reid R."/>
            <person name="Wall P.G."/>
            <person name="Gaora O.P."/>
            <person name="Hurley D."/>
            <person name="Bolton D."/>
            <person name="Fanning S."/>
        </authorList>
    </citation>
    <scope>NUCLEOTIDE SEQUENCE [LARGE SCALE GENOMIC DNA]</scope>
    <source>
        <strain evidence="2">DSM 8809</strain>
    </source>
</reference>
<dbReference type="InterPro" id="IPR025541">
    <property type="entry name" value="Ppandiol/glycerol_DHydtase_msu"/>
</dbReference>
<organism evidence="1 2">
    <name type="scientific">Clostridium estertheticum subsp. estertheticum</name>
    <dbReference type="NCBI Taxonomy" id="1552"/>
    <lineage>
        <taxon>Bacteria</taxon>
        <taxon>Bacillati</taxon>
        <taxon>Bacillota</taxon>
        <taxon>Clostridia</taxon>
        <taxon>Eubacteriales</taxon>
        <taxon>Clostridiaceae</taxon>
        <taxon>Clostridium</taxon>
    </lineage>
</organism>
<dbReference type="Pfam" id="PF02288">
    <property type="entry name" value="Dehydratase_MU"/>
    <property type="match status" value="1"/>
</dbReference>
<name>A0A1J0GF38_9CLOT</name>
<protein>
    <submittedName>
        <fullName evidence="1">Propanediol dehydratase</fullName>
    </submittedName>
</protein>
<dbReference type="OrthoDB" id="4218at2"/>
<accession>A0A1J0GF38</accession>
<keyword evidence="2" id="KW-1185">Reference proteome</keyword>
<dbReference type="AlphaFoldDB" id="A0A1J0GF38"/>
<dbReference type="Proteomes" id="UP000182569">
    <property type="component" value="Chromosome"/>
</dbReference>
<dbReference type="Gene3D" id="3.40.50.10150">
    <property type="entry name" value="B12-dependent dehydatase associated subunit"/>
    <property type="match status" value="1"/>
</dbReference>
<dbReference type="InterPro" id="IPR003208">
    <property type="entry name" value="Dehydtase/Dehydtase_re"/>
</dbReference>
<dbReference type="KEGG" id="ceu:A7L45_05635"/>
<dbReference type="EMBL" id="CP015756">
    <property type="protein sequence ID" value="APC39584.1"/>
    <property type="molecule type" value="Genomic_DNA"/>
</dbReference>
<evidence type="ECO:0000313" key="1">
    <source>
        <dbReference type="EMBL" id="APC39584.1"/>
    </source>
</evidence>